<evidence type="ECO:0000313" key="2">
    <source>
        <dbReference type="Proteomes" id="UP000008561"/>
    </source>
</evidence>
<dbReference type="Proteomes" id="UP000008561">
    <property type="component" value="Chromosome"/>
</dbReference>
<accession>A8ZTY5</accession>
<dbReference type="SUPFAM" id="SSF52540">
    <property type="entry name" value="P-loop containing nucleoside triphosphate hydrolases"/>
    <property type="match status" value="1"/>
</dbReference>
<dbReference type="Pfam" id="PF13189">
    <property type="entry name" value="Cytidylate_kin2"/>
    <property type="match status" value="1"/>
</dbReference>
<proteinExistence type="predicted"/>
<dbReference type="STRING" id="96561.Dole_2114"/>
<evidence type="ECO:0008006" key="3">
    <source>
        <dbReference type="Google" id="ProtNLM"/>
    </source>
</evidence>
<dbReference type="RefSeq" id="WP_012175530.1">
    <property type="nucleotide sequence ID" value="NC_009943.1"/>
</dbReference>
<dbReference type="OrthoDB" id="7929987at2"/>
<dbReference type="EMBL" id="CP000859">
    <property type="protein sequence ID" value="ABW67918.1"/>
    <property type="molecule type" value="Genomic_DNA"/>
</dbReference>
<protein>
    <recommendedName>
        <fullName evidence="3">Cytidylate kinase-like family protein</fullName>
    </recommendedName>
</protein>
<dbReference type="InterPro" id="IPR027417">
    <property type="entry name" value="P-loop_NTPase"/>
</dbReference>
<dbReference type="KEGG" id="dol:Dole_2114"/>
<sequence length="202" mass="23061">MAVITISRQFGAGGRTLGVKVAKKLGYQFLDDAVIQELAKRARVSPQTIKSIERSAGSLFSKFISSALSKGYMERLTGEAIGYMDEDIYVEKLWEVITEFAKKDNLVILGRGGQYILQEMENAYHIELIADKKDRIDFMKRHYKFTDSQALQAVRDGERRRKSLYAKLGKKDYDRPCIYHLVINMSKIPLDKGLKLICDLVK</sequence>
<keyword evidence="2" id="KW-1185">Reference proteome</keyword>
<dbReference type="AlphaFoldDB" id="A8ZTY5"/>
<reference evidence="1 2" key="1">
    <citation type="submission" date="2007-10" db="EMBL/GenBank/DDBJ databases">
        <title>Complete sequence of Desulfococcus oleovorans Hxd3.</title>
        <authorList>
            <consortium name="US DOE Joint Genome Institute"/>
            <person name="Copeland A."/>
            <person name="Lucas S."/>
            <person name="Lapidus A."/>
            <person name="Barry K."/>
            <person name="Glavina del Rio T."/>
            <person name="Dalin E."/>
            <person name="Tice H."/>
            <person name="Pitluck S."/>
            <person name="Kiss H."/>
            <person name="Brettin T."/>
            <person name="Bruce D."/>
            <person name="Detter J.C."/>
            <person name="Han C."/>
            <person name="Schmutz J."/>
            <person name="Larimer F."/>
            <person name="Land M."/>
            <person name="Hauser L."/>
            <person name="Kyrpides N."/>
            <person name="Kim E."/>
            <person name="Wawrik B."/>
            <person name="Richardson P."/>
        </authorList>
    </citation>
    <scope>NUCLEOTIDE SEQUENCE [LARGE SCALE GENOMIC DNA]</scope>
    <source>
        <strain evidence="2">DSM 6200 / JCM 39069 / Hxd3</strain>
    </source>
</reference>
<dbReference type="Gene3D" id="3.40.50.300">
    <property type="entry name" value="P-loop containing nucleotide triphosphate hydrolases"/>
    <property type="match status" value="1"/>
</dbReference>
<dbReference type="HOGENOM" id="CLU_065155_2_2_7"/>
<dbReference type="eggNOG" id="COG1102">
    <property type="taxonomic scope" value="Bacteria"/>
</dbReference>
<gene>
    <name evidence="1" type="ordered locus">Dole_2114</name>
</gene>
<name>A8ZTY5_DESOH</name>
<evidence type="ECO:0000313" key="1">
    <source>
        <dbReference type="EMBL" id="ABW67918.1"/>
    </source>
</evidence>
<organism evidence="1 2">
    <name type="scientific">Desulfosudis oleivorans (strain DSM 6200 / JCM 39069 / Hxd3)</name>
    <name type="common">Desulfococcus oleovorans</name>
    <dbReference type="NCBI Taxonomy" id="96561"/>
    <lineage>
        <taxon>Bacteria</taxon>
        <taxon>Pseudomonadati</taxon>
        <taxon>Thermodesulfobacteriota</taxon>
        <taxon>Desulfobacteria</taxon>
        <taxon>Desulfobacterales</taxon>
        <taxon>Desulfosudaceae</taxon>
        <taxon>Desulfosudis</taxon>
    </lineage>
</organism>